<gene>
    <name evidence="1" type="ORF">SAMN06265374_4363</name>
</gene>
<comment type="caution">
    <text evidence="1">The sequence shown here is derived from an EMBL/GenBank/DDBJ whole genome shotgun (WGS) entry which is preliminary data.</text>
</comment>
<protein>
    <submittedName>
        <fullName evidence="1">Uncharacterized protein</fullName>
    </submittedName>
</protein>
<sequence>MPQLNQPTRNPKLRNTPFALRLTTTGFVDQRHFVPGYAKNALALNAH</sequence>
<evidence type="ECO:0000313" key="2">
    <source>
        <dbReference type="Proteomes" id="UP001157914"/>
    </source>
</evidence>
<organism evidence="1 2">
    <name type="scientific">Roseibium denhamense</name>
    <dbReference type="NCBI Taxonomy" id="76305"/>
    <lineage>
        <taxon>Bacteria</taxon>
        <taxon>Pseudomonadati</taxon>
        <taxon>Pseudomonadota</taxon>
        <taxon>Alphaproteobacteria</taxon>
        <taxon>Hyphomicrobiales</taxon>
        <taxon>Stappiaceae</taxon>
        <taxon>Roseibium</taxon>
    </lineage>
</organism>
<accession>A0ABY1PPE9</accession>
<dbReference type="Proteomes" id="UP001157914">
    <property type="component" value="Unassembled WGS sequence"/>
</dbReference>
<proteinExistence type="predicted"/>
<reference evidence="1 2" key="1">
    <citation type="submission" date="2017-05" db="EMBL/GenBank/DDBJ databases">
        <authorList>
            <person name="Varghese N."/>
            <person name="Submissions S."/>
        </authorList>
    </citation>
    <scope>NUCLEOTIDE SEQUENCE [LARGE SCALE GENOMIC DNA]</scope>
    <source>
        <strain evidence="1 2">DSM 15949</strain>
    </source>
</reference>
<keyword evidence="2" id="KW-1185">Reference proteome</keyword>
<name>A0ABY1PPE9_9HYPH</name>
<dbReference type="EMBL" id="FXTT01000008">
    <property type="protein sequence ID" value="SMP36900.1"/>
    <property type="molecule type" value="Genomic_DNA"/>
</dbReference>
<evidence type="ECO:0000313" key="1">
    <source>
        <dbReference type="EMBL" id="SMP36900.1"/>
    </source>
</evidence>